<evidence type="ECO:0000313" key="2">
    <source>
        <dbReference type="Proteomes" id="UP000593571"/>
    </source>
</evidence>
<comment type="caution">
    <text evidence="1">The sequence shown here is derived from an EMBL/GenBank/DDBJ whole genome shotgun (WGS) entry which is preliminary data.</text>
</comment>
<dbReference type="EMBL" id="JACASE010000016">
    <property type="protein sequence ID" value="KAF6401455.1"/>
    <property type="molecule type" value="Genomic_DNA"/>
</dbReference>
<keyword evidence="2" id="KW-1185">Reference proteome</keyword>
<sequence>MLNQMVLQDNRHKLGSMVTLPATIIQCDKCNNKSLNTLQWKRFECNAPKGQNLFPIKSISKLFSNWHRDKNHTVKPGIFVPSRTTEPWIWKEITFRHVGNGFCNLGFLRTSSFCGLVNTLRN</sequence>
<dbReference type="AlphaFoldDB" id="A0A7J8BSS1"/>
<protein>
    <submittedName>
        <fullName evidence="1">Uncharacterized protein</fullName>
    </submittedName>
</protein>
<dbReference type="Proteomes" id="UP000593571">
    <property type="component" value="Unassembled WGS sequence"/>
</dbReference>
<proteinExistence type="predicted"/>
<accession>A0A7J8BSS1</accession>
<gene>
    <name evidence="1" type="ORF">HJG63_009556</name>
</gene>
<evidence type="ECO:0000313" key="1">
    <source>
        <dbReference type="EMBL" id="KAF6401455.1"/>
    </source>
</evidence>
<reference evidence="1 2" key="1">
    <citation type="journal article" date="2020" name="Nature">
        <title>Six reference-quality genomes reveal evolution of bat adaptations.</title>
        <authorList>
            <person name="Jebb D."/>
            <person name="Huang Z."/>
            <person name="Pippel M."/>
            <person name="Hughes G.M."/>
            <person name="Lavrichenko K."/>
            <person name="Devanna P."/>
            <person name="Winkler S."/>
            <person name="Jermiin L.S."/>
            <person name="Skirmuntt E.C."/>
            <person name="Katzourakis A."/>
            <person name="Burkitt-Gray L."/>
            <person name="Ray D.A."/>
            <person name="Sullivan K.A.M."/>
            <person name="Roscito J.G."/>
            <person name="Kirilenko B.M."/>
            <person name="Davalos L.M."/>
            <person name="Corthals A.P."/>
            <person name="Power M.L."/>
            <person name="Jones G."/>
            <person name="Ransome R.D."/>
            <person name="Dechmann D.K.N."/>
            <person name="Locatelli A.G."/>
            <person name="Puechmaille S.J."/>
            <person name="Fedrigo O."/>
            <person name="Jarvis E.D."/>
            <person name="Hiller M."/>
            <person name="Vernes S.C."/>
            <person name="Myers E.W."/>
            <person name="Teeling E.C."/>
        </authorList>
    </citation>
    <scope>NUCLEOTIDE SEQUENCE [LARGE SCALE GENOMIC DNA]</scope>
    <source>
        <strain evidence="1">MRouAeg1</strain>
        <tissue evidence="1">Muscle</tissue>
    </source>
</reference>
<organism evidence="1 2">
    <name type="scientific">Rousettus aegyptiacus</name>
    <name type="common">Egyptian fruit bat</name>
    <name type="synonym">Pteropus aegyptiacus</name>
    <dbReference type="NCBI Taxonomy" id="9407"/>
    <lineage>
        <taxon>Eukaryota</taxon>
        <taxon>Metazoa</taxon>
        <taxon>Chordata</taxon>
        <taxon>Craniata</taxon>
        <taxon>Vertebrata</taxon>
        <taxon>Euteleostomi</taxon>
        <taxon>Mammalia</taxon>
        <taxon>Eutheria</taxon>
        <taxon>Laurasiatheria</taxon>
        <taxon>Chiroptera</taxon>
        <taxon>Yinpterochiroptera</taxon>
        <taxon>Pteropodoidea</taxon>
        <taxon>Pteropodidae</taxon>
        <taxon>Rousettinae</taxon>
        <taxon>Rousettus</taxon>
    </lineage>
</organism>
<name>A0A7J8BSS1_ROUAE</name>